<organism evidence="2 3">
    <name type="scientific">Pleurodeles waltl</name>
    <name type="common">Iberian ribbed newt</name>
    <dbReference type="NCBI Taxonomy" id="8319"/>
    <lineage>
        <taxon>Eukaryota</taxon>
        <taxon>Metazoa</taxon>
        <taxon>Chordata</taxon>
        <taxon>Craniata</taxon>
        <taxon>Vertebrata</taxon>
        <taxon>Euteleostomi</taxon>
        <taxon>Amphibia</taxon>
        <taxon>Batrachia</taxon>
        <taxon>Caudata</taxon>
        <taxon>Salamandroidea</taxon>
        <taxon>Salamandridae</taxon>
        <taxon>Pleurodelinae</taxon>
        <taxon>Pleurodeles</taxon>
    </lineage>
</organism>
<sequence length="111" mass="12088">MDLRPEASLHAGEALVRLEGLRPGIYPPGRPEDEAQDRVSHPGATEPELAREASTSPVDSQPLHGAAHWRKRVPTPWPGRAWSGLMNSGMQVRPRWALRDPVLGALPHGGL</sequence>
<protein>
    <submittedName>
        <fullName evidence="2">Uncharacterized protein</fullName>
    </submittedName>
</protein>
<evidence type="ECO:0000256" key="1">
    <source>
        <dbReference type="SAM" id="MobiDB-lite"/>
    </source>
</evidence>
<proteinExistence type="predicted"/>
<reference evidence="2" key="1">
    <citation type="journal article" date="2022" name="bioRxiv">
        <title>Sequencing and chromosome-scale assembly of the giantPleurodeles waltlgenome.</title>
        <authorList>
            <person name="Brown T."/>
            <person name="Elewa A."/>
            <person name="Iarovenko S."/>
            <person name="Subramanian E."/>
            <person name="Araus A.J."/>
            <person name="Petzold A."/>
            <person name="Susuki M."/>
            <person name="Suzuki K.-i.T."/>
            <person name="Hayashi T."/>
            <person name="Toyoda A."/>
            <person name="Oliveira C."/>
            <person name="Osipova E."/>
            <person name="Leigh N.D."/>
            <person name="Simon A."/>
            <person name="Yun M.H."/>
        </authorList>
    </citation>
    <scope>NUCLEOTIDE SEQUENCE</scope>
    <source>
        <strain evidence="2">20211129_DDA</strain>
        <tissue evidence="2">Liver</tissue>
    </source>
</reference>
<accession>A0AAV7NW90</accession>
<dbReference type="Proteomes" id="UP001066276">
    <property type="component" value="Chromosome 8"/>
</dbReference>
<feature type="region of interest" description="Disordered" evidence="1">
    <location>
        <begin position="21"/>
        <end position="74"/>
    </location>
</feature>
<comment type="caution">
    <text evidence="2">The sequence shown here is derived from an EMBL/GenBank/DDBJ whole genome shotgun (WGS) entry which is preliminary data.</text>
</comment>
<name>A0AAV7NW90_PLEWA</name>
<dbReference type="EMBL" id="JANPWB010000012">
    <property type="protein sequence ID" value="KAJ1119087.1"/>
    <property type="molecule type" value="Genomic_DNA"/>
</dbReference>
<dbReference type="AlphaFoldDB" id="A0AAV7NW90"/>
<evidence type="ECO:0000313" key="2">
    <source>
        <dbReference type="EMBL" id="KAJ1119087.1"/>
    </source>
</evidence>
<feature type="compositionally biased region" description="Basic and acidic residues" evidence="1">
    <location>
        <begin position="30"/>
        <end position="40"/>
    </location>
</feature>
<gene>
    <name evidence="2" type="ORF">NDU88_007273</name>
</gene>
<evidence type="ECO:0000313" key="3">
    <source>
        <dbReference type="Proteomes" id="UP001066276"/>
    </source>
</evidence>
<keyword evidence="3" id="KW-1185">Reference proteome</keyword>